<dbReference type="RefSeq" id="WP_252435749.1">
    <property type="nucleotide sequence ID" value="NZ_JAGSOV010000009.1"/>
</dbReference>
<dbReference type="InterPro" id="IPR002018">
    <property type="entry name" value="CarbesteraseB"/>
</dbReference>
<evidence type="ECO:0000256" key="1">
    <source>
        <dbReference type="ARBA" id="ARBA00005964"/>
    </source>
</evidence>
<dbReference type="Proteomes" id="UP001165283">
    <property type="component" value="Unassembled WGS sequence"/>
</dbReference>
<evidence type="ECO:0000313" key="6">
    <source>
        <dbReference type="EMBL" id="MCO1654143.1"/>
    </source>
</evidence>
<dbReference type="InterPro" id="IPR002168">
    <property type="entry name" value="Lipase_GDXG_HIS_AS"/>
</dbReference>
<dbReference type="SUPFAM" id="SSF53474">
    <property type="entry name" value="alpha/beta-Hydrolases"/>
    <property type="match status" value="1"/>
</dbReference>
<gene>
    <name evidence="6" type="ORF">KDL28_03645</name>
</gene>
<accession>A0ABT0ZTU3</accession>
<name>A0ABT0ZTU3_9PSEU</name>
<keyword evidence="7" id="KW-1185">Reference proteome</keyword>
<dbReference type="EC" id="3.1.1.-" evidence="4"/>
<dbReference type="Pfam" id="PF00135">
    <property type="entry name" value="COesterase"/>
    <property type="match status" value="1"/>
</dbReference>
<dbReference type="Gene3D" id="3.40.50.1820">
    <property type="entry name" value="alpha/beta hydrolase"/>
    <property type="match status" value="1"/>
</dbReference>
<protein>
    <recommendedName>
        <fullName evidence="4">Carboxylic ester hydrolase</fullName>
        <ecNumber evidence="4">3.1.1.-</ecNumber>
    </recommendedName>
</protein>
<evidence type="ECO:0000313" key="7">
    <source>
        <dbReference type="Proteomes" id="UP001165283"/>
    </source>
</evidence>
<dbReference type="InterPro" id="IPR019826">
    <property type="entry name" value="Carboxylesterase_B_AS"/>
</dbReference>
<keyword evidence="3 4" id="KW-0378">Hydrolase</keyword>
<comment type="similarity">
    <text evidence="2">Belongs to the 'GDXG' lipolytic enzyme family.</text>
</comment>
<sequence>MVLVLTGEGAVAGVVDRGAVRFRGIPYAAAPYGARRFLPPMPVERWEGVRDTSEFGPGSPQGRFEGDPFDAYFNPHVQGEDSLTLDVWTPDPATAGLPVMVWIHGGGFITGTGSAPAHDGRTFARDGIVHVGVNYRLGVDGFAFFGDGTENLGLRDQIAALEWVRRNIEHFGGDPSNVTVFGQSAGAVAILELLAMPAARGLFARAIAMSGSPVVATDAAGAARVTARLAERYGVAPEREAFAGLSLERTLAEIIPMALEFVDPSQWGVDAFTVSPYRGVCGTASMPESPMAAARTSTVPLMTGTVRNETTGFLAGLGLLETLPDERAEQMLALLGVDDDIRQAYTAGPRRLRTGAQLVEAAWTDWLFRVPTLELVERRTAPTHVYEFHWESPSFPEGFGANHALEVPFIRDDLAGLAAVGPAGLALLGPDAPQQLATSMHDAFAAFAKNGDPGWAPYGPTDRTTMVFDTVSTVQNDPAAMARKAWEGKR</sequence>
<comment type="caution">
    <text evidence="6">The sequence shown here is derived from an EMBL/GenBank/DDBJ whole genome shotgun (WGS) entry which is preliminary data.</text>
</comment>
<feature type="domain" description="Carboxylesterase type B" evidence="5">
    <location>
        <begin position="6"/>
        <end position="472"/>
    </location>
</feature>
<dbReference type="EMBL" id="JAGSOV010000009">
    <property type="protein sequence ID" value="MCO1654143.1"/>
    <property type="molecule type" value="Genomic_DNA"/>
</dbReference>
<evidence type="ECO:0000256" key="4">
    <source>
        <dbReference type="RuleBase" id="RU361235"/>
    </source>
</evidence>
<dbReference type="PANTHER" id="PTHR11559">
    <property type="entry name" value="CARBOXYLESTERASE"/>
    <property type="match status" value="1"/>
</dbReference>
<dbReference type="PROSITE" id="PS01173">
    <property type="entry name" value="LIPASE_GDXG_HIS"/>
    <property type="match status" value="1"/>
</dbReference>
<proteinExistence type="inferred from homology"/>
<comment type="similarity">
    <text evidence="1 4">Belongs to the type-B carboxylesterase/lipase family.</text>
</comment>
<reference evidence="6" key="1">
    <citation type="submission" date="2021-04" db="EMBL/GenBank/DDBJ databases">
        <title>Pseudonocardia sp. nov., isolated from sandy soil of mangrove forest.</title>
        <authorList>
            <person name="Zan Z."/>
            <person name="Huang R."/>
            <person name="Liu W."/>
        </authorList>
    </citation>
    <scope>NUCLEOTIDE SEQUENCE</scope>
    <source>
        <strain evidence="6">S2-4</strain>
    </source>
</reference>
<organism evidence="6 7">
    <name type="scientific">Pseudonocardia humida</name>
    <dbReference type="NCBI Taxonomy" id="2800819"/>
    <lineage>
        <taxon>Bacteria</taxon>
        <taxon>Bacillati</taxon>
        <taxon>Actinomycetota</taxon>
        <taxon>Actinomycetes</taxon>
        <taxon>Pseudonocardiales</taxon>
        <taxon>Pseudonocardiaceae</taxon>
        <taxon>Pseudonocardia</taxon>
    </lineage>
</organism>
<evidence type="ECO:0000256" key="3">
    <source>
        <dbReference type="ARBA" id="ARBA00022801"/>
    </source>
</evidence>
<dbReference type="InterPro" id="IPR050309">
    <property type="entry name" value="Type-B_Carboxylest/Lipase"/>
</dbReference>
<dbReference type="InterPro" id="IPR029058">
    <property type="entry name" value="AB_hydrolase_fold"/>
</dbReference>
<dbReference type="PROSITE" id="PS00122">
    <property type="entry name" value="CARBOXYLESTERASE_B_1"/>
    <property type="match status" value="1"/>
</dbReference>
<evidence type="ECO:0000259" key="5">
    <source>
        <dbReference type="Pfam" id="PF00135"/>
    </source>
</evidence>
<evidence type="ECO:0000256" key="2">
    <source>
        <dbReference type="ARBA" id="ARBA00010515"/>
    </source>
</evidence>